<proteinExistence type="predicted"/>
<dbReference type="Proteomes" id="UP000245119">
    <property type="component" value="Linkage Group LG14"/>
</dbReference>
<keyword evidence="3" id="KW-1185">Reference proteome</keyword>
<feature type="region of interest" description="Disordered" evidence="1">
    <location>
        <begin position="458"/>
        <end position="481"/>
    </location>
</feature>
<feature type="compositionally biased region" description="Polar residues" evidence="1">
    <location>
        <begin position="649"/>
        <end position="659"/>
    </location>
</feature>
<gene>
    <name evidence="2" type="ORF">C0Q70_21498</name>
</gene>
<dbReference type="AlphaFoldDB" id="A0A2T7NCP0"/>
<feature type="region of interest" description="Disordered" evidence="1">
    <location>
        <begin position="551"/>
        <end position="659"/>
    </location>
</feature>
<evidence type="ECO:0000256" key="1">
    <source>
        <dbReference type="SAM" id="MobiDB-lite"/>
    </source>
</evidence>
<name>A0A2T7NCP0_POMCA</name>
<evidence type="ECO:0000313" key="3">
    <source>
        <dbReference type="Proteomes" id="UP000245119"/>
    </source>
</evidence>
<organism evidence="2 3">
    <name type="scientific">Pomacea canaliculata</name>
    <name type="common">Golden apple snail</name>
    <dbReference type="NCBI Taxonomy" id="400727"/>
    <lineage>
        <taxon>Eukaryota</taxon>
        <taxon>Metazoa</taxon>
        <taxon>Spiralia</taxon>
        <taxon>Lophotrochozoa</taxon>
        <taxon>Mollusca</taxon>
        <taxon>Gastropoda</taxon>
        <taxon>Caenogastropoda</taxon>
        <taxon>Architaenioglossa</taxon>
        <taxon>Ampullarioidea</taxon>
        <taxon>Ampullariidae</taxon>
        <taxon>Pomacea</taxon>
    </lineage>
</organism>
<sequence length="719" mass="77117">MKKIFCRLLQLIASCPTHKTQLQESEVCYSSKKGIDQQQTLNQEDIVGVDVLSEAVVSSHFSVGSTTPDRDTAARTEDLGVTLSSARTSKNSSVIANVSAVQMSANLKDASRRDAVLVSEVPGASSPGSCLSPTDSCSDSGGLSFRSMIELCDTQALEFTPCVYHGVDSMSTSGSSTEMIFSTSSSRCVDRAYDEDNSWQTSSIPASVGMSVVPLTLSTSTLSHPITNTMTSVVHVAVSRSESILHGGHTSSIIYSGSSSDHMRVVSSDQLGSIPSDHVQHQSVIFADNSRARECMLTTTKEYTEEHSGDVTTKLKEKITRDESTTMTSTEKNCLEEIIRNKNTITSGQRNNHSVATENKLKENISRHQIKAKNSKCLSFSHHPGTGREEVKGQYSSKTKDIEKICHDDQYVKVTKKPHQPVTLTSVKDSVMKFETSSKSKGTVSARPGKAYVTTNRRSVSPLPKVLPDPPAAATSTGVGQTGSLLSTGCKSERMTSNHLTTSGSTFEIHIEAVVSSEDGAQPESRAASGDVTMCSSGSVTVTWPTCSVETELTSHETERVQNSPRPGDGSSVYAPPQQKSDADDFHSLSGEIPSEQTRVAINRTCDPPPPVLTEAPSAPTEYMPRMAAATGTNTPSEAAPLRGAEECTASTEEPPSDSVVSLQDLDGLSAVTNCLMSAGGVWRIMREKARTLAECCQHLPATRSTLGSKSRRRRGRRV</sequence>
<dbReference type="EMBL" id="PZQS01000014">
    <property type="protein sequence ID" value="PVD18939.1"/>
    <property type="molecule type" value="Genomic_DNA"/>
</dbReference>
<evidence type="ECO:0000313" key="2">
    <source>
        <dbReference type="EMBL" id="PVD18939.1"/>
    </source>
</evidence>
<protein>
    <submittedName>
        <fullName evidence="2">Uncharacterized protein</fullName>
    </submittedName>
</protein>
<accession>A0A2T7NCP0</accession>
<feature type="region of interest" description="Disordered" evidence="1">
    <location>
        <begin position="518"/>
        <end position="537"/>
    </location>
</feature>
<reference evidence="2 3" key="1">
    <citation type="submission" date="2018-04" db="EMBL/GenBank/DDBJ databases">
        <title>The genome of golden apple snail Pomacea canaliculata provides insight into stress tolerance and invasive adaptation.</title>
        <authorList>
            <person name="Liu C."/>
            <person name="Liu B."/>
            <person name="Ren Y."/>
            <person name="Zhang Y."/>
            <person name="Wang H."/>
            <person name="Li S."/>
            <person name="Jiang F."/>
            <person name="Yin L."/>
            <person name="Zhang G."/>
            <person name="Qian W."/>
            <person name="Fan W."/>
        </authorList>
    </citation>
    <scope>NUCLEOTIDE SEQUENCE [LARGE SCALE GENOMIC DNA]</scope>
    <source>
        <strain evidence="2">SZHN2017</strain>
        <tissue evidence="2">Muscle</tissue>
    </source>
</reference>
<comment type="caution">
    <text evidence="2">The sequence shown here is derived from an EMBL/GenBank/DDBJ whole genome shotgun (WGS) entry which is preliminary data.</text>
</comment>